<dbReference type="EMBL" id="JABSTV010001253">
    <property type="protein sequence ID" value="KAH7943726.1"/>
    <property type="molecule type" value="Genomic_DNA"/>
</dbReference>
<dbReference type="Proteomes" id="UP000821837">
    <property type="component" value="Unassembled WGS sequence"/>
</dbReference>
<feature type="compositionally biased region" description="Polar residues" evidence="1">
    <location>
        <begin position="1"/>
        <end position="10"/>
    </location>
</feature>
<evidence type="ECO:0000313" key="3">
    <source>
        <dbReference type="Proteomes" id="UP000821837"/>
    </source>
</evidence>
<reference evidence="2" key="1">
    <citation type="journal article" date="2020" name="Cell">
        <title>Large-Scale Comparative Analyses of Tick Genomes Elucidate Their Genetic Diversity and Vector Capacities.</title>
        <authorList>
            <consortium name="Tick Genome and Microbiome Consortium (TIGMIC)"/>
            <person name="Jia N."/>
            <person name="Wang J."/>
            <person name="Shi W."/>
            <person name="Du L."/>
            <person name="Sun Y."/>
            <person name="Zhan W."/>
            <person name="Jiang J.F."/>
            <person name="Wang Q."/>
            <person name="Zhang B."/>
            <person name="Ji P."/>
            <person name="Bell-Sakyi L."/>
            <person name="Cui X.M."/>
            <person name="Yuan T.T."/>
            <person name="Jiang B.G."/>
            <person name="Yang W.F."/>
            <person name="Lam T.T."/>
            <person name="Chang Q.C."/>
            <person name="Ding S.J."/>
            <person name="Wang X.J."/>
            <person name="Zhu J.G."/>
            <person name="Ruan X.D."/>
            <person name="Zhao L."/>
            <person name="Wei J.T."/>
            <person name="Ye R.Z."/>
            <person name="Que T.C."/>
            <person name="Du C.H."/>
            <person name="Zhou Y.H."/>
            <person name="Cheng J.X."/>
            <person name="Dai P.F."/>
            <person name="Guo W.B."/>
            <person name="Han X.H."/>
            <person name="Huang E.J."/>
            <person name="Li L.F."/>
            <person name="Wei W."/>
            <person name="Gao Y.C."/>
            <person name="Liu J.Z."/>
            <person name="Shao H.Z."/>
            <person name="Wang X."/>
            <person name="Wang C.C."/>
            <person name="Yang T.C."/>
            <person name="Huo Q.B."/>
            <person name="Li W."/>
            <person name="Chen H.Y."/>
            <person name="Chen S.E."/>
            <person name="Zhou L.G."/>
            <person name="Ni X.B."/>
            <person name="Tian J.H."/>
            <person name="Sheng Y."/>
            <person name="Liu T."/>
            <person name="Pan Y.S."/>
            <person name="Xia L.Y."/>
            <person name="Li J."/>
            <person name="Zhao F."/>
            <person name="Cao W.C."/>
        </authorList>
    </citation>
    <scope>NUCLEOTIDE SEQUENCE</scope>
    <source>
        <strain evidence="2">Rsan-2018</strain>
    </source>
</reference>
<feature type="region of interest" description="Disordered" evidence="1">
    <location>
        <begin position="1"/>
        <end position="79"/>
    </location>
</feature>
<name>A0A9D4PIE1_RHISA</name>
<sequence length="204" mass="21728">MTRFISQSDNRGPLVDDGSPVPVLTSPSSGECDSDRGRYARSQGEVPASATASEDEYSDHSRSDSSGGQSQEEGDSFEDFEEEELLASDFSELHEATLPGSPTTKAAAFLVNELPPDARTKNCMLGGLWFGSHPDMSLFMAKFVDELNQCGGIMWKHATTVVRSAIHAICCCVDAPARAAMGSINSTACLGVRSATPVQSIMKV</sequence>
<reference evidence="2" key="2">
    <citation type="submission" date="2021-09" db="EMBL/GenBank/DDBJ databases">
        <authorList>
            <person name="Jia N."/>
            <person name="Wang J."/>
            <person name="Shi W."/>
            <person name="Du L."/>
            <person name="Sun Y."/>
            <person name="Zhan W."/>
            <person name="Jiang J."/>
            <person name="Wang Q."/>
            <person name="Zhang B."/>
            <person name="Ji P."/>
            <person name="Sakyi L.B."/>
            <person name="Cui X."/>
            <person name="Yuan T."/>
            <person name="Jiang B."/>
            <person name="Yang W."/>
            <person name="Lam T.T.-Y."/>
            <person name="Chang Q."/>
            <person name="Ding S."/>
            <person name="Wang X."/>
            <person name="Zhu J."/>
            <person name="Ruan X."/>
            <person name="Zhao L."/>
            <person name="Wei J."/>
            <person name="Que T."/>
            <person name="Du C."/>
            <person name="Cheng J."/>
            <person name="Dai P."/>
            <person name="Han X."/>
            <person name="Huang E."/>
            <person name="Gao Y."/>
            <person name="Liu J."/>
            <person name="Shao H."/>
            <person name="Ye R."/>
            <person name="Li L."/>
            <person name="Wei W."/>
            <person name="Wang X."/>
            <person name="Wang C."/>
            <person name="Huo Q."/>
            <person name="Li W."/>
            <person name="Guo W."/>
            <person name="Chen H."/>
            <person name="Chen S."/>
            <person name="Zhou L."/>
            <person name="Zhou L."/>
            <person name="Ni X."/>
            <person name="Tian J."/>
            <person name="Zhou Y."/>
            <person name="Sheng Y."/>
            <person name="Liu T."/>
            <person name="Pan Y."/>
            <person name="Xia L."/>
            <person name="Li J."/>
            <person name="Zhao F."/>
            <person name="Cao W."/>
        </authorList>
    </citation>
    <scope>NUCLEOTIDE SEQUENCE</scope>
    <source>
        <strain evidence="2">Rsan-2018</strain>
        <tissue evidence="2">Larvae</tissue>
    </source>
</reference>
<gene>
    <name evidence="2" type="ORF">HPB52_010752</name>
</gene>
<evidence type="ECO:0000313" key="2">
    <source>
        <dbReference type="EMBL" id="KAH7943726.1"/>
    </source>
</evidence>
<accession>A0A9D4PIE1</accession>
<comment type="caution">
    <text evidence="2">The sequence shown here is derived from an EMBL/GenBank/DDBJ whole genome shotgun (WGS) entry which is preliminary data.</text>
</comment>
<dbReference type="AlphaFoldDB" id="A0A9D4PIE1"/>
<keyword evidence="3" id="KW-1185">Reference proteome</keyword>
<evidence type="ECO:0000256" key="1">
    <source>
        <dbReference type="SAM" id="MobiDB-lite"/>
    </source>
</evidence>
<dbReference type="VEuPathDB" id="VectorBase:RSAN_042628"/>
<protein>
    <submittedName>
        <fullName evidence="2">Uncharacterized protein</fullName>
    </submittedName>
</protein>
<proteinExistence type="predicted"/>
<organism evidence="2 3">
    <name type="scientific">Rhipicephalus sanguineus</name>
    <name type="common">Brown dog tick</name>
    <name type="synonym">Ixodes sanguineus</name>
    <dbReference type="NCBI Taxonomy" id="34632"/>
    <lineage>
        <taxon>Eukaryota</taxon>
        <taxon>Metazoa</taxon>
        <taxon>Ecdysozoa</taxon>
        <taxon>Arthropoda</taxon>
        <taxon>Chelicerata</taxon>
        <taxon>Arachnida</taxon>
        <taxon>Acari</taxon>
        <taxon>Parasitiformes</taxon>
        <taxon>Ixodida</taxon>
        <taxon>Ixodoidea</taxon>
        <taxon>Ixodidae</taxon>
        <taxon>Rhipicephalinae</taxon>
        <taxon>Rhipicephalus</taxon>
        <taxon>Rhipicephalus</taxon>
    </lineage>
</organism>